<dbReference type="GO" id="GO:0005524">
    <property type="term" value="F:ATP binding"/>
    <property type="evidence" value="ECO:0007669"/>
    <property type="project" value="UniProtKB-KW"/>
</dbReference>
<evidence type="ECO:0000313" key="11">
    <source>
        <dbReference type="Proteomes" id="UP000509750"/>
    </source>
</evidence>
<dbReference type="SUPFAM" id="SSF50692">
    <property type="entry name" value="ADC-like"/>
    <property type="match status" value="1"/>
</dbReference>
<dbReference type="Pfam" id="PF02359">
    <property type="entry name" value="CDC48_N"/>
    <property type="match status" value="1"/>
</dbReference>
<feature type="domain" description="AAA+ ATPase" evidence="7">
    <location>
        <begin position="257"/>
        <end position="392"/>
    </location>
</feature>
<proteinExistence type="inferred from homology"/>
<name>A0A7D5GEX5_9EURY</name>
<dbReference type="SMART" id="SM01072">
    <property type="entry name" value="CDC48_2"/>
    <property type="match status" value="1"/>
</dbReference>
<dbReference type="Gene3D" id="3.40.50.300">
    <property type="entry name" value="P-loop containing nucleotide triphosphate hydrolases"/>
    <property type="match status" value="2"/>
</dbReference>
<dbReference type="KEGG" id="halg:HUG10_06695"/>
<dbReference type="FunFam" id="3.40.50.300:FF:000018">
    <property type="entry name" value="Cell division control 48"/>
    <property type="match status" value="1"/>
</dbReference>
<comment type="similarity">
    <text evidence="1">Belongs to the AAA ATPase family. CDC48 subfamily.</text>
</comment>
<evidence type="ECO:0000259" key="9">
    <source>
        <dbReference type="SMART" id="SM01073"/>
    </source>
</evidence>
<feature type="region of interest" description="Disordered" evidence="6">
    <location>
        <begin position="147"/>
        <end position="219"/>
    </location>
</feature>
<dbReference type="Gene3D" id="1.10.8.60">
    <property type="match status" value="2"/>
</dbReference>
<feature type="compositionally biased region" description="Low complexity" evidence="6">
    <location>
        <begin position="209"/>
        <end position="219"/>
    </location>
</feature>
<keyword evidence="3" id="KW-0547">Nucleotide-binding</keyword>
<feature type="domain" description="AAA+ ATPase" evidence="7">
    <location>
        <begin position="522"/>
        <end position="660"/>
    </location>
</feature>
<dbReference type="GeneID" id="56028506"/>
<dbReference type="InterPro" id="IPR027417">
    <property type="entry name" value="P-loop_NTPase"/>
</dbReference>
<dbReference type="PANTHER" id="PTHR23077:SF171">
    <property type="entry name" value="NUCLEAR VALOSIN-CONTAINING PROTEIN-LIKE"/>
    <property type="match status" value="1"/>
</dbReference>
<feature type="compositionally biased region" description="Low complexity" evidence="6">
    <location>
        <begin position="173"/>
        <end position="185"/>
    </location>
</feature>
<evidence type="ECO:0000259" key="8">
    <source>
        <dbReference type="SMART" id="SM01072"/>
    </source>
</evidence>
<dbReference type="PROSITE" id="PS00674">
    <property type="entry name" value="AAA"/>
    <property type="match status" value="2"/>
</dbReference>
<feature type="compositionally biased region" description="Gly residues" evidence="6">
    <location>
        <begin position="188"/>
        <end position="208"/>
    </location>
</feature>
<dbReference type="InterPro" id="IPR004201">
    <property type="entry name" value="Cdc48_dom2"/>
</dbReference>
<dbReference type="InterPro" id="IPR003959">
    <property type="entry name" value="ATPase_AAA_core"/>
</dbReference>
<dbReference type="OrthoDB" id="77269at2157"/>
<evidence type="ECO:0000256" key="5">
    <source>
        <dbReference type="ARBA" id="ARBA00023054"/>
    </source>
</evidence>
<dbReference type="GO" id="GO:0016887">
    <property type="term" value="F:ATP hydrolysis activity"/>
    <property type="evidence" value="ECO:0007669"/>
    <property type="project" value="InterPro"/>
</dbReference>
<protein>
    <submittedName>
        <fullName evidence="10">AAA family ATPase</fullName>
    </submittedName>
</protein>
<evidence type="ECO:0000256" key="3">
    <source>
        <dbReference type="ARBA" id="ARBA00022741"/>
    </source>
</evidence>
<dbReference type="AlphaFoldDB" id="A0A7D5GEX5"/>
<gene>
    <name evidence="10" type="ORF">HUG10_06695</name>
</gene>
<organism evidence="10 11">
    <name type="scientific">Halorarum halophilum</name>
    <dbReference type="NCBI Taxonomy" id="2743090"/>
    <lineage>
        <taxon>Archaea</taxon>
        <taxon>Methanobacteriati</taxon>
        <taxon>Methanobacteriota</taxon>
        <taxon>Stenosarchaea group</taxon>
        <taxon>Halobacteria</taxon>
        <taxon>Halobacteriales</taxon>
        <taxon>Haloferacaceae</taxon>
        <taxon>Halorarum</taxon>
    </lineage>
</organism>
<dbReference type="SMART" id="SM01073">
    <property type="entry name" value="CDC48_N"/>
    <property type="match status" value="1"/>
</dbReference>
<dbReference type="RefSeq" id="WP_179168825.1">
    <property type="nucleotide sequence ID" value="NZ_CP058529.1"/>
</dbReference>
<dbReference type="InterPro" id="IPR029067">
    <property type="entry name" value="CDC48_domain_2-like_sf"/>
</dbReference>
<dbReference type="SMART" id="SM00382">
    <property type="entry name" value="AAA"/>
    <property type="match status" value="2"/>
</dbReference>
<dbReference type="GO" id="GO:0005737">
    <property type="term" value="C:cytoplasm"/>
    <property type="evidence" value="ECO:0007669"/>
    <property type="project" value="UniProtKB-ARBA"/>
</dbReference>
<dbReference type="FunFam" id="3.40.50.300:FF:001025">
    <property type="entry name" value="ATPase family, AAA domain-containing 2B"/>
    <property type="match status" value="1"/>
</dbReference>
<dbReference type="Gene3D" id="2.40.40.20">
    <property type="match status" value="1"/>
</dbReference>
<dbReference type="InterPro" id="IPR003338">
    <property type="entry name" value="CDC4_N-term_subdom"/>
</dbReference>
<dbReference type="Pfam" id="PF00004">
    <property type="entry name" value="AAA"/>
    <property type="match status" value="2"/>
</dbReference>
<accession>A0A7D5GEX5</accession>
<dbReference type="Gene3D" id="3.10.330.10">
    <property type="match status" value="1"/>
</dbReference>
<reference evidence="10 11" key="1">
    <citation type="submission" date="2020-07" db="EMBL/GenBank/DDBJ databases">
        <title>Gai3-2, isolated from salt lake.</title>
        <authorList>
            <person name="Cui H."/>
            <person name="Shi X."/>
        </authorList>
    </citation>
    <scope>NUCLEOTIDE SEQUENCE [LARGE SCALE GENOMIC DNA]</scope>
    <source>
        <strain evidence="10 11">Gai3-2</strain>
    </source>
</reference>
<dbReference type="SUPFAM" id="SSF54585">
    <property type="entry name" value="Cdc48 domain 2-like"/>
    <property type="match status" value="1"/>
</dbReference>
<keyword evidence="11" id="KW-1185">Reference proteome</keyword>
<dbReference type="SUPFAM" id="SSF52540">
    <property type="entry name" value="P-loop containing nucleoside triphosphate hydrolases"/>
    <property type="match status" value="2"/>
</dbReference>
<dbReference type="InterPro" id="IPR041569">
    <property type="entry name" value="AAA_lid_3"/>
</dbReference>
<dbReference type="Pfam" id="PF02933">
    <property type="entry name" value="CDC48_2"/>
    <property type="match status" value="1"/>
</dbReference>
<feature type="domain" description="CDC48 N-terminal subdomain" evidence="9">
    <location>
        <begin position="8"/>
        <end position="97"/>
    </location>
</feature>
<dbReference type="InterPro" id="IPR050168">
    <property type="entry name" value="AAA_ATPase_domain"/>
</dbReference>
<evidence type="ECO:0000256" key="6">
    <source>
        <dbReference type="SAM" id="MobiDB-lite"/>
    </source>
</evidence>
<dbReference type="InterPro" id="IPR009010">
    <property type="entry name" value="Asp_de-COase-like_dom_sf"/>
</dbReference>
<evidence type="ECO:0000256" key="1">
    <source>
        <dbReference type="ARBA" id="ARBA00009833"/>
    </source>
</evidence>
<sequence length="748" mass="78880">MSDDDGITLQVRGAAKRDAGRGIARLPDAAMSALGVLSGETVRIAGERETAAKVWPAGTEANDGELLIDAETRINAGAKIGETVRVVAESVEPADEVTLTAPAALDGVDIDDVTLARAAKRDLDGRPVTAGEQVRLPHLGGNVFVVASTSPDGPVKIGDRTRLTVRRSDDSGGSRSRSTSGSTRTNVGGDGSSGTRSGGASAGTGGSGSTAAPSAPAATGVSYEDIGGLDEELDLVRETIELPLAEPEVFTRLGIDPPKGVLLHGPPGTGKTLIAKAVAHEVDATFISVSGPEITSKYKGESEERLRDIFREADDNAPAIIFFDEIDSIAGEREDGGDMENRVVGQLLSLMDGLDARKDVIVIGATNRVDSLDPALRRGGRFDREIEIGVPGEAGRREILEVHTRRMPLADDVDLDRLAARTYGFVGADVDSLTTEAALTALRRVRHADADADLASVEVTRADFESAMASVEPSAMREYVAEKPSTTFADVGGLTEAKETLERAVTWPLTYGPLFDAADADPPTGVLLWGPPGTGKTLLARAIAGESEVNFIQVAGPELLDRYVGESERAVRELFERARQAAPVIVFFDEIDALAGDRDFAGGDSGVGQRVVSQLLTEFDRAAENPNLAVLAATNRRDSLDDALLRPGRLESHVEVPAPEEEARLQILRVHTERKPLAEDVDLEAIASRTAGYSGADLTAVARDATMRAVERVADEHGEAANEHADELSVTMADFEAALESVSPTLSS</sequence>
<keyword evidence="2" id="KW-0677">Repeat</keyword>
<keyword evidence="5" id="KW-0175">Coiled coil</keyword>
<dbReference type="FunFam" id="2.40.40.20:FF:000007">
    <property type="entry name" value="AAA family ATPase"/>
    <property type="match status" value="1"/>
</dbReference>
<feature type="domain" description="CDC48" evidence="8">
    <location>
        <begin position="109"/>
        <end position="172"/>
    </location>
</feature>
<evidence type="ECO:0000256" key="2">
    <source>
        <dbReference type="ARBA" id="ARBA00022737"/>
    </source>
</evidence>
<dbReference type="InterPro" id="IPR003593">
    <property type="entry name" value="AAA+_ATPase"/>
</dbReference>
<dbReference type="EMBL" id="CP058529">
    <property type="protein sequence ID" value="QLG27250.1"/>
    <property type="molecule type" value="Genomic_DNA"/>
</dbReference>
<evidence type="ECO:0000256" key="4">
    <source>
        <dbReference type="ARBA" id="ARBA00022840"/>
    </source>
</evidence>
<dbReference type="PANTHER" id="PTHR23077">
    <property type="entry name" value="AAA-FAMILY ATPASE"/>
    <property type="match status" value="1"/>
</dbReference>
<dbReference type="Pfam" id="PF17862">
    <property type="entry name" value="AAA_lid_3"/>
    <property type="match status" value="2"/>
</dbReference>
<dbReference type="Proteomes" id="UP000509750">
    <property type="component" value="Chromosome"/>
</dbReference>
<dbReference type="FunFam" id="1.10.8.60:FF:000178">
    <property type="entry name" value="CDC48/VCP homolog, AAA superfamily"/>
    <property type="match status" value="2"/>
</dbReference>
<dbReference type="InterPro" id="IPR003960">
    <property type="entry name" value="ATPase_AAA_CS"/>
</dbReference>
<evidence type="ECO:0000259" key="7">
    <source>
        <dbReference type="SMART" id="SM00382"/>
    </source>
</evidence>
<evidence type="ECO:0000313" key="10">
    <source>
        <dbReference type="EMBL" id="QLG27250.1"/>
    </source>
</evidence>
<keyword evidence="4" id="KW-0067">ATP-binding</keyword>
<feature type="compositionally biased region" description="Basic and acidic residues" evidence="6">
    <location>
        <begin position="157"/>
        <end position="172"/>
    </location>
</feature>